<dbReference type="Pfam" id="PF07727">
    <property type="entry name" value="RVT_2"/>
    <property type="match status" value="1"/>
</dbReference>
<proteinExistence type="predicted"/>
<feature type="domain" description="Reverse transcriptase Ty1/copia-type" evidence="1">
    <location>
        <begin position="2"/>
        <end position="54"/>
    </location>
</feature>
<dbReference type="InterPro" id="IPR013103">
    <property type="entry name" value="RVT_2"/>
</dbReference>
<dbReference type="OMA" id="ILMYSHT"/>
<dbReference type="Gramene" id="AUR62032025-RA">
    <property type="protein sequence ID" value="AUR62032025-RA:cds"/>
    <property type="gene ID" value="AUR62032025"/>
</dbReference>
<reference evidence="2" key="2">
    <citation type="submission" date="2021-03" db="UniProtKB">
        <authorList>
            <consortium name="EnsemblPlants"/>
        </authorList>
    </citation>
    <scope>IDENTIFICATION</scope>
</reference>
<protein>
    <recommendedName>
        <fullName evidence="1">Reverse transcriptase Ty1/copia-type domain-containing protein</fullName>
    </recommendedName>
</protein>
<evidence type="ECO:0000259" key="1">
    <source>
        <dbReference type="Pfam" id="PF07727"/>
    </source>
</evidence>
<dbReference type="EnsemblPlants" id="AUR62032025-RA">
    <property type="protein sequence ID" value="AUR62032025-RA:cds"/>
    <property type="gene ID" value="AUR62032025"/>
</dbReference>
<dbReference type="Proteomes" id="UP000596660">
    <property type="component" value="Unplaced"/>
</dbReference>
<evidence type="ECO:0000313" key="3">
    <source>
        <dbReference type="Proteomes" id="UP000596660"/>
    </source>
</evidence>
<accession>A0A803MM63</accession>
<dbReference type="AlphaFoldDB" id="A0A803MM63"/>
<sequence length="76" mass="8635">MISAAFHMKDLGPVRYFLGIKIDRINAGFFLSQKKYIGDILKEFGMLQSKPLLILMYSHTKLTPDKGDPLLDPSSY</sequence>
<keyword evidence="3" id="KW-1185">Reference proteome</keyword>
<name>A0A803MM63_CHEQI</name>
<reference evidence="2" key="1">
    <citation type="journal article" date="2017" name="Nature">
        <title>The genome of Chenopodium quinoa.</title>
        <authorList>
            <person name="Jarvis D.E."/>
            <person name="Ho Y.S."/>
            <person name="Lightfoot D.J."/>
            <person name="Schmoeckel S.M."/>
            <person name="Li B."/>
            <person name="Borm T.J.A."/>
            <person name="Ohyanagi H."/>
            <person name="Mineta K."/>
            <person name="Michell C.T."/>
            <person name="Saber N."/>
            <person name="Kharbatia N.M."/>
            <person name="Rupper R.R."/>
            <person name="Sharp A.R."/>
            <person name="Dally N."/>
            <person name="Boughton B.A."/>
            <person name="Woo Y.H."/>
            <person name="Gao G."/>
            <person name="Schijlen E.G.W.M."/>
            <person name="Guo X."/>
            <person name="Momin A.A."/>
            <person name="Negrao S."/>
            <person name="Al-Babili S."/>
            <person name="Gehring C."/>
            <person name="Roessner U."/>
            <person name="Jung C."/>
            <person name="Murphy K."/>
            <person name="Arold S.T."/>
            <person name="Gojobori T."/>
            <person name="van der Linden C.G."/>
            <person name="van Loo E.N."/>
            <person name="Jellen E.N."/>
            <person name="Maughan P.J."/>
            <person name="Tester M."/>
        </authorList>
    </citation>
    <scope>NUCLEOTIDE SEQUENCE [LARGE SCALE GENOMIC DNA]</scope>
    <source>
        <strain evidence="2">cv. PI 614886</strain>
    </source>
</reference>
<evidence type="ECO:0000313" key="2">
    <source>
        <dbReference type="EnsemblPlants" id="AUR62032025-RA:cds"/>
    </source>
</evidence>
<organism evidence="2 3">
    <name type="scientific">Chenopodium quinoa</name>
    <name type="common">Quinoa</name>
    <dbReference type="NCBI Taxonomy" id="63459"/>
    <lineage>
        <taxon>Eukaryota</taxon>
        <taxon>Viridiplantae</taxon>
        <taxon>Streptophyta</taxon>
        <taxon>Embryophyta</taxon>
        <taxon>Tracheophyta</taxon>
        <taxon>Spermatophyta</taxon>
        <taxon>Magnoliopsida</taxon>
        <taxon>eudicotyledons</taxon>
        <taxon>Gunneridae</taxon>
        <taxon>Pentapetalae</taxon>
        <taxon>Caryophyllales</taxon>
        <taxon>Chenopodiaceae</taxon>
        <taxon>Chenopodioideae</taxon>
        <taxon>Atripliceae</taxon>
        <taxon>Chenopodium</taxon>
    </lineage>
</organism>